<evidence type="ECO:0000313" key="2">
    <source>
        <dbReference type="EMBL" id="RMN15357.1"/>
    </source>
</evidence>
<keyword evidence="1" id="KW-1133">Transmembrane helix</keyword>
<dbReference type="Proteomes" id="UP000271468">
    <property type="component" value="Unassembled WGS sequence"/>
</dbReference>
<sequence length="101" mass="11488">MLRIIKNYLKFVVVVSAFVYVSIFVAWATGMSADTYITHLSESIVWVSTTIIDAVLTLVKAAYIIIGSSLVVFMWLKLRTEYNNLKETIKNHKAKKMKGEL</sequence>
<organism evidence="2 3">
    <name type="scientific">Pseudomonas syringae pv. coriandricola</name>
    <dbReference type="NCBI Taxonomy" id="264453"/>
    <lineage>
        <taxon>Bacteria</taxon>
        <taxon>Pseudomonadati</taxon>
        <taxon>Pseudomonadota</taxon>
        <taxon>Gammaproteobacteria</taxon>
        <taxon>Pseudomonadales</taxon>
        <taxon>Pseudomonadaceae</taxon>
        <taxon>Pseudomonas</taxon>
    </lineage>
</organism>
<keyword evidence="1" id="KW-0472">Membrane</keyword>
<reference evidence="2 3" key="1">
    <citation type="submission" date="2018-08" db="EMBL/GenBank/DDBJ databases">
        <title>Recombination of ecologically and evolutionarily significant loci maintains genetic cohesion in the Pseudomonas syringae species complex.</title>
        <authorList>
            <person name="Dillon M."/>
            <person name="Thakur S."/>
            <person name="Almeida R.N.D."/>
            <person name="Weir B.S."/>
            <person name="Guttman D.S."/>
        </authorList>
    </citation>
    <scope>NUCLEOTIDE SEQUENCE [LARGE SCALE GENOMIC DNA]</scope>
    <source>
        <strain evidence="2 3">ICMP 12341</strain>
    </source>
</reference>
<protein>
    <submittedName>
        <fullName evidence="2">Uncharacterized protein</fullName>
    </submittedName>
</protein>
<feature type="transmembrane region" description="Helical" evidence="1">
    <location>
        <begin position="7"/>
        <end position="30"/>
    </location>
</feature>
<feature type="transmembrane region" description="Helical" evidence="1">
    <location>
        <begin position="50"/>
        <end position="76"/>
    </location>
</feature>
<proteinExistence type="predicted"/>
<gene>
    <name evidence="2" type="ORF">ALQ65_200023</name>
</gene>
<dbReference type="EMBL" id="RBOV01000009">
    <property type="protein sequence ID" value="RMN15357.1"/>
    <property type="molecule type" value="Genomic_DNA"/>
</dbReference>
<name>A0A0P9L2G2_9PSED</name>
<evidence type="ECO:0000313" key="3">
    <source>
        <dbReference type="Proteomes" id="UP000271468"/>
    </source>
</evidence>
<keyword evidence="1" id="KW-0812">Transmembrane</keyword>
<evidence type="ECO:0000256" key="1">
    <source>
        <dbReference type="SAM" id="Phobius"/>
    </source>
</evidence>
<dbReference type="AlphaFoldDB" id="A0A0P9L2G2"/>
<comment type="caution">
    <text evidence="2">The sequence shown here is derived from an EMBL/GenBank/DDBJ whole genome shotgun (WGS) entry which is preliminary data.</text>
</comment>
<accession>A0A0P9L2G2</accession>